<dbReference type="EMBL" id="JAODUP010000135">
    <property type="protein sequence ID" value="KAK2160361.1"/>
    <property type="molecule type" value="Genomic_DNA"/>
</dbReference>
<evidence type="ECO:0000313" key="2">
    <source>
        <dbReference type="Proteomes" id="UP001208570"/>
    </source>
</evidence>
<sequence length="172" mass="19279">MVSPLNSESPVFHPILHHVPTNPYTGPRSIIRNPAGRQSVVPVVERFHFRCWWSPDSGRVRRLPCDGSPDPVDACQSSGYGWRARDHRRDPGHLRLGSSRRNLLRLQPSSEVDLKKGAVFLISACSAHHLLSVDFADLKTSTSNEPPALLWLAIQAIIPHLIVRILLSKHTR</sequence>
<comment type="caution">
    <text evidence="1">The sequence shown here is derived from an EMBL/GenBank/DDBJ whole genome shotgun (WGS) entry which is preliminary data.</text>
</comment>
<dbReference type="Proteomes" id="UP001208570">
    <property type="component" value="Unassembled WGS sequence"/>
</dbReference>
<gene>
    <name evidence="1" type="ORF">LSH36_135g05020</name>
</gene>
<organism evidence="1 2">
    <name type="scientific">Paralvinella palmiformis</name>
    <dbReference type="NCBI Taxonomy" id="53620"/>
    <lineage>
        <taxon>Eukaryota</taxon>
        <taxon>Metazoa</taxon>
        <taxon>Spiralia</taxon>
        <taxon>Lophotrochozoa</taxon>
        <taxon>Annelida</taxon>
        <taxon>Polychaeta</taxon>
        <taxon>Sedentaria</taxon>
        <taxon>Canalipalpata</taxon>
        <taxon>Terebellida</taxon>
        <taxon>Terebelliformia</taxon>
        <taxon>Alvinellidae</taxon>
        <taxon>Paralvinella</taxon>
    </lineage>
</organism>
<protein>
    <submittedName>
        <fullName evidence="1">Uncharacterized protein</fullName>
    </submittedName>
</protein>
<reference evidence="1" key="1">
    <citation type="journal article" date="2023" name="Mol. Biol. Evol.">
        <title>Third-Generation Sequencing Reveals the Adaptive Role of the Epigenome in Three Deep-Sea Polychaetes.</title>
        <authorList>
            <person name="Perez M."/>
            <person name="Aroh O."/>
            <person name="Sun Y."/>
            <person name="Lan Y."/>
            <person name="Juniper S.K."/>
            <person name="Young C.R."/>
            <person name="Angers B."/>
            <person name="Qian P.Y."/>
        </authorList>
    </citation>
    <scope>NUCLEOTIDE SEQUENCE</scope>
    <source>
        <strain evidence="1">P08H-3</strain>
    </source>
</reference>
<accession>A0AAD9N9V4</accession>
<dbReference type="AlphaFoldDB" id="A0AAD9N9V4"/>
<name>A0AAD9N9V4_9ANNE</name>
<evidence type="ECO:0000313" key="1">
    <source>
        <dbReference type="EMBL" id="KAK2160361.1"/>
    </source>
</evidence>
<keyword evidence="2" id="KW-1185">Reference proteome</keyword>
<proteinExistence type="predicted"/>